<keyword evidence="3" id="KW-1185">Reference proteome</keyword>
<gene>
    <name evidence="2" type="ORF">Pen02_68000</name>
</gene>
<reference evidence="2 3" key="1">
    <citation type="submission" date="2021-01" db="EMBL/GenBank/DDBJ databases">
        <title>Whole genome shotgun sequence of Plantactinospora endophytica NBRC 110450.</title>
        <authorList>
            <person name="Komaki H."/>
            <person name="Tamura T."/>
        </authorList>
    </citation>
    <scope>NUCLEOTIDE SEQUENCE [LARGE SCALE GENOMIC DNA]</scope>
    <source>
        <strain evidence="2 3">NBRC 110450</strain>
    </source>
</reference>
<protein>
    <submittedName>
        <fullName evidence="2">Uncharacterized protein</fullName>
    </submittedName>
</protein>
<dbReference type="Proteomes" id="UP000646749">
    <property type="component" value="Unassembled WGS sequence"/>
</dbReference>
<dbReference type="EMBL" id="BONW01000041">
    <property type="protein sequence ID" value="GIG91864.1"/>
    <property type="molecule type" value="Genomic_DNA"/>
</dbReference>
<proteinExistence type="predicted"/>
<feature type="region of interest" description="Disordered" evidence="1">
    <location>
        <begin position="29"/>
        <end position="55"/>
    </location>
</feature>
<accession>A0ABQ4EB45</accession>
<dbReference type="InterPro" id="IPR046156">
    <property type="entry name" value="DUF6158"/>
</dbReference>
<evidence type="ECO:0000313" key="2">
    <source>
        <dbReference type="EMBL" id="GIG91864.1"/>
    </source>
</evidence>
<evidence type="ECO:0000313" key="3">
    <source>
        <dbReference type="Proteomes" id="UP000646749"/>
    </source>
</evidence>
<dbReference type="Pfam" id="PF19655">
    <property type="entry name" value="DUF6158"/>
    <property type="match status" value="1"/>
</dbReference>
<name>A0ABQ4EB45_9ACTN</name>
<sequence>MGNRLVVNPNELSGATMSESVRHNEFFPAGVGTPVDGSPEQRVGQWDGDPVRHGGTASDFAVAEEELLGVDPVELSDEDLIREMHSLHRTRLDTLRHAADTALGNHLRRTADLETEYLTRHPGREVDPSRLRDGAW</sequence>
<comment type="caution">
    <text evidence="2">The sequence shown here is derived from an EMBL/GenBank/DDBJ whole genome shotgun (WGS) entry which is preliminary data.</text>
</comment>
<organism evidence="2 3">
    <name type="scientific">Plantactinospora endophytica</name>
    <dbReference type="NCBI Taxonomy" id="673535"/>
    <lineage>
        <taxon>Bacteria</taxon>
        <taxon>Bacillati</taxon>
        <taxon>Actinomycetota</taxon>
        <taxon>Actinomycetes</taxon>
        <taxon>Micromonosporales</taxon>
        <taxon>Micromonosporaceae</taxon>
        <taxon>Plantactinospora</taxon>
    </lineage>
</organism>
<evidence type="ECO:0000256" key="1">
    <source>
        <dbReference type="SAM" id="MobiDB-lite"/>
    </source>
</evidence>